<feature type="domain" description="N-acetyltransferase" evidence="1">
    <location>
        <begin position="20"/>
        <end position="199"/>
    </location>
</feature>
<comment type="caution">
    <text evidence="2">The sequence shown here is derived from an EMBL/GenBank/DDBJ whole genome shotgun (WGS) entry which is preliminary data.</text>
</comment>
<reference evidence="2" key="1">
    <citation type="submission" date="2022-01" db="EMBL/GenBank/DDBJ databases">
        <title>Novel species in genus Dyadobacter.</title>
        <authorList>
            <person name="Ma C."/>
        </authorList>
    </citation>
    <scope>NUCLEOTIDE SEQUENCE</scope>
    <source>
        <strain evidence="2">CY357</strain>
    </source>
</reference>
<organism evidence="2 3">
    <name type="scientific">Dyadobacter chenhuakuii</name>
    <dbReference type="NCBI Taxonomy" id="2909339"/>
    <lineage>
        <taxon>Bacteria</taxon>
        <taxon>Pseudomonadati</taxon>
        <taxon>Bacteroidota</taxon>
        <taxon>Cytophagia</taxon>
        <taxon>Cytophagales</taxon>
        <taxon>Spirosomataceae</taxon>
        <taxon>Dyadobacter</taxon>
    </lineage>
</organism>
<evidence type="ECO:0000313" key="3">
    <source>
        <dbReference type="Proteomes" id="UP001139411"/>
    </source>
</evidence>
<accession>A0A9X1QET1</accession>
<dbReference type="InterPro" id="IPR000182">
    <property type="entry name" value="GNAT_dom"/>
</dbReference>
<dbReference type="CDD" id="cd04301">
    <property type="entry name" value="NAT_SF"/>
    <property type="match status" value="1"/>
</dbReference>
<protein>
    <submittedName>
        <fullName evidence="2">GNAT family N-acetyltransferase</fullName>
    </submittedName>
</protein>
<name>A0A9X1QET1_9BACT</name>
<gene>
    <name evidence="2" type="ORF">L0661_15195</name>
</gene>
<dbReference type="Proteomes" id="UP001139411">
    <property type="component" value="Unassembled WGS sequence"/>
</dbReference>
<dbReference type="Pfam" id="PF00583">
    <property type="entry name" value="Acetyltransf_1"/>
    <property type="match status" value="1"/>
</dbReference>
<dbReference type="GO" id="GO:0016747">
    <property type="term" value="F:acyltransferase activity, transferring groups other than amino-acyl groups"/>
    <property type="evidence" value="ECO:0007669"/>
    <property type="project" value="InterPro"/>
</dbReference>
<dbReference type="InterPro" id="IPR016181">
    <property type="entry name" value="Acyl_CoA_acyltransferase"/>
</dbReference>
<evidence type="ECO:0000259" key="1">
    <source>
        <dbReference type="PROSITE" id="PS51186"/>
    </source>
</evidence>
<proteinExistence type="predicted"/>
<evidence type="ECO:0000313" key="2">
    <source>
        <dbReference type="EMBL" id="MCF2499664.1"/>
    </source>
</evidence>
<dbReference type="RefSeq" id="WP_235178349.1">
    <property type="nucleotide sequence ID" value="NZ_JAKFFV010000008.1"/>
</dbReference>
<dbReference type="PROSITE" id="PS51186">
    <property type="entry name" value="GNAT"/>
    <property type="match status" value="1"/>
</dbReference>
<dbReference type="AlphaFoldDB" id="A0A9X1QET1"/>
<sequence length="200" mass="22837">MTEQLTFASYRGVEIASVVEALGALRIAVFHDYPYLYEGSLDYEKDYLQIYVQSERAFLFAVFDKGKMVGATTCIPLTDEAAEVRKPFEDAGLDISTIFYFGESILLPEYRGLGLGHRFFDEREAHARSFGHYNLCCFCSVDRGDNHPAKPADYRPNDAFWIKRGYVKEPALQSTMEWPDIGETASSSKQMIFWIKPLDH</sequence>
<dbReference type="SUPFAM" id="SSF55729">
    <property type="entry name" value="Acyl-CoA N-acyltransferases (Nat)"/>
    <property type="match status" value="1"/>
</dbReference>
<dbReference type="Gene3D" id="3.40.630.30">
    <property type="match status" value="1"/>
</dbReference>
<dbReference type="EMBL" id="JAKFFV010000008">
    <property type="protein sequence ID" value="MCF2499664.1"/>
    <property type="molecule type" value="Genomic_DNA"/>
</dbReference>